<feature type="region of interest" description="Disordered" evidence="1">
    <location>
        <begin position="1"/>
        <end position="117"/>
    </location>
</feature>
<feature type="region of interest" description="Disordered" evidence="1">
    <location>
        <begin position="977"/>
        <end position="1097"/>
    </location>
</feature>
<proteinExistence type="predicted"/>
<gene>
    <name evidence="2" type="ORF">MBM_05508</name>
</gene>
<reference evidence="2 3" key="1">
    <citation type="journal article" date="2012" name="BMC Genomics">
        <title>Sequencing the genome of Marssonina brunnea reveals fungus-poplar co-evolution.</title>
        <authorList>
            <person name="Zhu S."/>
            <person name="Cao Y.-Z."/>
            <person name="Jiang C."/>
            <person name="Tan B.-Y."/>
            <person name="Wang Z."/>
            <person name="Feng S."/>
            <person name="Zhang L."/>
            <person name="Su X.-H."/>
            <person name="Brejova B."/>
            <person name="Vinar T."/>
            <person name="Xu M."/>
            <person name="Wang M.-X."/>
            <person name="Zhang S.-G."/>
            <person name="Huang M.-R."/>
            <person name="Wu R."/>
            <person name="Zhou Y."/>
        </authorList>
    </citation>
    <scope>NUCLEOTIDE SEQUENCE [LARGE SCALE GENOMIC DNA]</scope>
    <source>
        <strain evidence="2 3">MB_m1</strain>
    </source>
</reference>
<feature type="compositionally biased region" description="Basic and acidic residues" evidence="1">
    <location>
        <begin position="460"/>
        <end position="474"/>
    </location>
</feature>
<sequence length="1097" mass="121271">MGDERYRNNAPSYRPSSARPQDVRADRYPGRQDSRYEGEKRVELGYDSYKPGQSPSRDLIPPPNRNRCSPFPAEVSSPYNDSQRPNSNHSRSPSESSPYRQPESDAARPPIKPNVHLDQRITSNSTSIKPMLQIKGLASQQNHDTFSSLKNTVSARASSWAAQTRNVSITDSETNKQSSQQPASMPSETADLMGLQAPLIKILRDAFTQAVDDVTEMAALKLKKRTAKVARDKMKAVYEKTKVNHDKYPPMREMQTSAKDEAEKAYQAACQQVDLKAASLVKLAAHTAEHIVPTVLANTPGGQKQQKAEERMNTLESICQNFENFVKEQEKFLAGQQKVNQELERKYSASVQARLDAEKRWANEKSGLQAQLHQIATKLNGLDEAIKPVENLHHKVALVEKDMVRMIPANLTQRLQILDQLPADIKKLYNLADLGSQSFQALDRKLESQKQSSSALNTMSEDHATQTERLQGERDSFTNSLLGLDGRVLELEAAVKAMPDIAAVEDRISRLTAHLRSNSGSENPTGPSFSATSTPASDLRASIDDLTSRLLQTDQRLQTLDSETIKEISGMKKILPEEISKLENKLTQALKSESEMLVELSGVGVERVVKEEFAGSLHRLATVEGSIESLKDFQNTLKESVDSTKGEHDLLKTSHEGLRGEHDTLKSEHDLLKGSHHHIMESQNAMRNKLEAFQIRVGQGLNNLTGATAGHAIKIIQQQNMFAPSSLEESLKTSLATATDTLNTTIEAHQHAIGDLESRFNNIMTSDLHRAIMQSMHEQYPNIKDTQMILSNLGSDINTLKTNLSTIKLAIQEMKESGQAPAQLSVPAEQDNAVMKGCRKEIDSLTIETHNLKKSLNEKLNQLAKSIVDEGDMVEAKSEEKRKELEIKYEEKWKGLYDSIIKLQSKTQEIEKKVSRMSTPQPRTQDQPQPAALRTASGTPSISRATFKPLSRLPSNTSTASIASDSAVLGKRKVITPNGSSAAGVEGSKTNGSKHGDLRSTNSPVQQNQPKRRRRASTKFGDDREKDQSNETDDDDAAEPTVSADEDIDEDARGTPKDVKPVFVKKSQQANQPALAKGLMGKGSGDVITIEDSEDSD</sequence>
<organism evidence="2 3">
    <name type="scientific">Marssonina brunnea f. sp. multigermtubi (strain MB_m1)</name>
    <name type="common">Marssonina leaf spot fungus</name>
    <dbReference type="NCBI Taxonomy" id="1072389"/>
    <lineage>
        <taxon>Eukaryota</taxon>
        <taxon>Fungi</taxon>
        <taxon>Dikarya</taxon>
        <taxon>Ascomycota</taxon>
        <taxon>Pezizomycotina</taxon>
        <taxon>Leotiomycetes</taxon>
        <taxon>Helotiales</taxon>
        <taxon>Drepanopezizaceae</taxon>
        <taxon>Drepanopeziza</taxon>
    </lineage>
</organism>
<keyword evidence="3" id="KW-1185">Reference proteome</keyword>
<feature type="region of interest" description="Disordered" evidence="1">
    <location>
        <begin position="911"/>
        <end position="960"/>
    </location>
</feature>
<dbReference type="OMA" id="DEICAHI"/>
<dbReference type="EMBL" id="JH921439">
    <property type="protein sequence ID" value="EKD16214.1"/>
    <property type="molecule type" value="Genomic_DNA"/>
</dbReference>
<dbReference type="HOGENOM" id="CLU_283709_0_0_1"/>
<dbReference type="OrthoDB" id="3542551at2759"/>
<dbReference type="KEGG" id="mbe:MBM_05508"/>
<evidence type="ECO:0008006" key="4">
    <source>
        <dbReference type="Google" id="ProtNLM"/>
    </source>
</evidence>
<dbReference type="AlphaFoldDB" id="K1XU97"/>
<evidence type="ECO:0000313" key="2">
    <source>
        <dbReference type="EMBL" id="EKD16214.1"/>
    </source>
</evidence>
<evidence type="ECO:0000256" key="1">
    <source>
        <dbReference type="SAM" id="MobiDB-lite"/>
    </source>
</evidence>
<name>K1XU97_MARBU</name>
<dbReference type="GeneID" id="18761443"/>
<feature type="region of interest" description="Disordered" evidence="1">
    <location>
        <begin position="516"/>
        <end position="537"/>
    </location>
</feature>
<dbReference type="STRING" id="1072389.K1XU97"/>
<dbReference type="RefSeq" id="XP_007293397.1">
    <property type="nucleotide sequence ID" value="XM_007293335.1"/>
</dbReference>
<feature type="compositionally biased region" description="Basic and acidic residues" evidence="1">
    <location>
        <begin position="1051"/>
        <end position="1060"/>
    </location>
</feature>
<accession>K1XU97</accession>
<feature type="region of interest" description="Disordered" evidence="1">
    <location>
        <begin position="450"/>
        <end position="474"/>
    </location>
</feature>
<protein>
    <recommendedName>
        <fullName evidence="4">Blumeria specific protein</fullName>
    </recommendedName>
</protein>
<feature type="compositionally biased region" description="Low complexity" evidence="1">
    <location>
        <begin position="82"/>
        <end position="101"/>
    </location>
</feature>
<feature type="compositionally biased region" description="Polar residues" evidence="1">
    <location>
        <begin position="516"/>
        <end position="536"/>
    </location>
</feature>
<feature type="compositionally biased region" description="Polar residues" evidence="1">
    <location>
        <begin position="9"/>
        <end position="19"/>
    </location>
</feature>
<evidence type="ECO:0000313" key="3">
    <source>
        <dbReference type="Proteomes" id="UP000006753"/>
    </source>
</evidence>
<feature type="compositionally biased region" description="Low complexity" evidence="1">
    <location>
        <begin position="919"/>
        <end position="930"/>
    </location>
</feature>
<feature type="compositionally biased region" description="Polar residues" evidence="1">
    <location>
        <begin position="450"/>
        <end position="459"/>
    </location>
</feature>
<feature type="compositionally biased region" description="Basic and acidic residues" evidence="1">
    <location>
        <begin position="1020"/>
        <end position="1029"/>
    </location>
</feature>
<dbReference type="Proteomes" id="UP000006753">
    <property type="component" value="Unassembled WGS sequence"/>
</dbReference>
<feature type="compositionally biased region" description="Basic and acidic residues" evidence="1">
    <location>
        <begin position="21"/>
        <end position="44"/>
    </location>
</feature>
<feature type="compositionally biased region" description="Polar residues" evidence="1">
    <location>
        <begin position="988"/>
        <end position="1009"/>
    </location>
</feature>
<dbReference type="InParanoid" id="K1XU97"/>
<feature type="region of interest" description="Disordered" evidence="1">
    <location>
        <begin position="162"/>
        <end position="187"/>
    </location>
</feature>
<feature type="compositionally biased region" description="Acidic residues" evidence="1">
    <location>
        <begin position="1030"/>
        <end position="1050"/>
    </location>
</feature>